<organism evidence="1 2">
    <name type="scientific">Acanthoscelides obtectus</name>
    <name type="common">Bean weevil</name>
    <name type="synonym">Bruchus obtectus</name>
    <dbReference type="NCBI Taxonomy" id="200917"/>
    <lineage>
        <taxon>Eukaryota</taxon>
        <taxon>Metazoa</taxon>
        <taxon>Ecdysozoa</taxon>
        <taxon>Arthropoda</taxon>
        <taxon>Hexapoda</taxon>
        <taxon>Insecta</taxon>
        <taxon>Pterygota</taxon>
        <taxon>Neoptera</taxon>
        <taxon>Endopterygota</taxon>
        <taxon>Coleoptera</taxon>
        <taxon>Polyphaga</taxon>
        <taxon>Cucujiformia</taxon>
        <taxon>Chrysomeloidea</taxon>
        <taxon>Chrysomelidae</taxon>
        <taxon>Bruchinae</taxon>
        <taxon>Bruchini</taxon>
        <taxon>Acanthoscelides</taxon>
    </lineage>
</organism>
<evidence type="ECO:0000313" key="1">
    <source>
        <dbReference type="EMBL" id="CAH2015853.1"/>
    </source>
</evidence>
<sequence length="76" mass="8982">MVEIFNDILQHGRFYGIYLGNDVVFEFLEGGWFVDVDFAFQISPFPLREITRSPKKDCNRWILTSVVWHVAPSCWK</sequence>
<comment type="caution">
    <text evidence="1">The sequence shown here is derived from an EMBL/GenBank/DDBJ whole genome shotgun (WGS) entry which is preliminary data.</text>
</comment>
<evidence type="ECO:0000313" key="2">
    <source>
        <dbReference type="Proteomes" id="UP001152888"/>
    </source>
</evidence>
<proteinExistence type="predicted"/>
<gene>
    <name evidence="1" type="ORF">ACAOBT_LOCUS34991</name>
</gene>
<name>A0A9P0Q9S7_ACAOB</name>
<dbReference type="Proteomes" id="UP001152888">
    <property type="component" value="Unassembled WGS sequence"/>
</dbReference>
<keyword evidence="2" id="KW-1185">Reference proteome</keyword>
<dbReference type="OrthoDB" id="6774558at2759"/>
<reference evidence="1" key="1">
    <citation type="submission" date="2022-03" db="EMBL/GenBank/DDBJ databases">
        <authorList>
            <person name="Sayadi A."/>
        </authorList>
    </citation>
    <scope>NUCLEOTIDE SEQUENCE</scope>
</reference>
<protein>
    <submittedName>
        <fullName evidence="1">Uncharacterized protein</fullName>
    </submittedName>
</protein>
<dbReference type="EMBL" id="CAKOFQ010008760">
    <property type="protein sequence ID" value="CAH2015853.1"/>
    <property type="molecule type" value="Genomic_DNA"/>
</dbReference>
<accession>A0A9P0Q9S7</accession>
<dbReference type="AlphaFoldDB" id="A0A9P0Q9S7"/>